<protein>
    <submittedName>
        <fullName evidence="2">Uncharacterized protein</fullName>
    </submittedName>
</protein>
<name>A0AAD6ZW56_9AGAR</name>
<reference evidence="2" key="1">
    <citation type="submission" date="2023-03" db="EMBL/GenBank/DDBJ databases">
        <title>Massive genome expansion in bonnet fungi (Mycena s.s.) driven by repeated elements and novel gene families across ecological guilds.</title>
        <authorList>
            <consortium name="Lawrence Berkeley National Laboratory"/>
            <person name="Harder C.B."/>
            <person name="Miyauchi S."/>
            <person name="Viragh M."/>
            <person name="Kuo A."/>
            <person name="Thoen E."/>
            <person name="Andreopoulos B."/>
            <person name="Lu D."/>
            <person name="Skrede I."/>
            <person name="Drula E."/>
            <person name="Henrissat B."/>
            <person name="Morin E."/>
            <person name="Kohler A."/>
            <person name="Barry K."/>
            <person name="LaButti K."/>
            <person name="Morin E."/>
            <person name="Salamov A."/>
            <person name="Lipzen A."/>
            <person name="Mereny Z."/>
            <person name="Hegedus B."/>
            <person name="Baldrian P."/>
            <person name="Stursova M."/>
            <person name="Weitz H."/>
            <person name="Taylor A."/>
            <person name="Grigoriev I.V."/>
            <person name="Nagy L.G."/>
            <person name="Martin F."/>
            <person name="Kauserud H."/>
        </authorList>
    </citation>
    <scope>NUCLEOTIDE SEQUENCE</scope>
    <source>
        <strain evidence="2">CBHHK002</strain>
    </source>
</reference>
<comment type="caution">
    <text evidence="2">The sequence shown here is derived from an EMBL/GenBank/DDBJ whole genome shotgun (WGS) entry which is preliminary data.</text>
</comment>
<dbReference type="Proteomes" id="UP001218218">
    <property type="component" value="Unassembled WGS sequence"/>
</dbReference>
<feature type="transmembrane region" description="Helical" evidence="1">
    <location>
        <begin position="52"/>
        <end position="79"/>
    </location>
</feature>
<gene>
    <name evidence="2" type="ORF">DFH08DRAFT_811124</name>
</gene>
<proteinExistence type="predicted"/>
<organism evidence="2 3">
    <name type="scientific">Mycena albidolilacea</name>
    <dbReference type="NCBI Taxonomy" id="1033008"/>
    <lineage>
        <taxon>Eukaryota</taxon>
        <taxon>Fungi</taxon>
        <taxon>Dikarya</taxon>
        <taxon>Basidiomycota</taxon>
        <taxon>Agaricomycotina</taxon>
        <taxon>Agaricomycetes</taxon>
        <taxon>Agaricomycetidae</taxon>
        <taxon>Agaricales</taxon>
        <taxon>Marasmiineae</taxon>
        <taxon>Mycenaceae</taxon>
        <taxon>Mycena</taxon>
    </lineage>
</organism>
<feature type="transmembrane region" description="Helical" evidence="1">
    <location>
        <begin position="108"/>
        <end position="132"/>
    </location>
</feature>
<dbReference type="AlphaFoldDB" id="A0AAD6ZW56"/>
<evidence type="ECO:0000313" key="2">
    <source>
        <dbReference type="EMBL" id="KAJ7342782.1"/>
    </source>
</evidence>
<keyword evidence="1" id="KW-1133">Transmembrane helix</keyword>
<evidence type="ECO:0000313" key="3">
    <source>
        <dbReference type="Proteomes" id="UP001218218"/>
    </source>
</evidence>
<accession>A0AAD6ZW56</accession>
<feature type="transmembrane region" description="Helical" evidence="1">
    <location>
        <begin position="153"/>
        <end position="175"/>
    </location>
</feature>
<sequence>MSFPALDSYWIPFNRDLGEFLYMLEITQSLYYFQNFKQDDWKHKPRFSGPSLLLVLVTLVLLVYTLSIVGDYIAMYLAISNTSTTGTGYGNFTSILYGLSATAQPTPVYGFTTGILAILVQAFLVFGYWRFVFTCNLMLTLYTSLVDRPKFKIPVGLWLVTEVVMNAGITSVLLWEFRKVGGIVKETQSVLDWLTAVTIQSGAAAATIAGAALIAYFINPETNGPRPILPLIRLYGEEGLVTRDADSGWRLINLRRKRVSVGRGNGPRTGSHR</sequence>
<keyword evidence="3" id="KW-1185">Reference proteome</keyword>
<dbReference type="EMBL" id="JARIHO010000024">
    <property type="protein sequence ID" value="KAJ7342782.1"/>
    <property type="molecule type" value="Genomic_DNA"/>
</dbReference>
<keyword evidence="1" id="KW-0472">Membrane</keyword>
<evidence type="ECO:0000256" key="1">
    <source>
        <dbReference type="SAM" id="Phobius"/>
    </source>
</evidence>
<feature type="transmembrane region" description="Helical" evidence="1">
    <location>
        <begin position="195"/>
        <end position="218"/>
    </location>
</feature>
<keyword evidence="1" id="KW-0812">Transmembrane</keyword>